<feature type="compositionally biased region" description="Basic and acidic residues" evidence="6">
    <location>
        <begin position="2289"/>
        <end position="2317"/>
    </location>
</feature>
<proteinExistence type="inferred from homology"/>
<feature type="domain" description="Helicase SEN1 beta-barrel" evidence="10">
    <location>
        <begin position="1368"/>
        <end position="1493"/>
    </location>
</feature>
<reference evidence="11 12" key="1">
    <citation type="journal article" date="2018" name="MBio">
        <title>Comparative Genomics Reveals the Core Gene Toolbox for the Fungus-Insect Symbiosis.</title>
        <authorList>
            <person name="Wang Y."/>
            <person name="Stata M."/>
            <person name="Wang W."/>
            <person name="Stajich J.E."/>
            <person name="White M.M."/>
            <person name="Moncalvo J.M."/>
        </authorList>
    </citation>
    <scope>NUCLEOTIDE SEQUENCE [LARGE SCALE GENOMIC DNA]</scope>
    <source>
        <strain evidence="11 12">AUS-77-4</strain>
    </source>
</reference>
<feature type="region of interest" description="Disordered" evidence="6">
    <location>
        <begin position="1411"/>
        <end position="1436"/>
    </location>
</feature>
<evidence type="ECO:0000259" key="9">
    <source>
        <dbReference type="Pfam" id="PF13087"/>
    </source>
</evidence>
<evidence type="ECO:0000256" key="3">
    <source>
        <dbReference type="ARBA" id="ARBA00022801"/>
    </source>
</evidence>
<feature type="region of interest" description="Disordered" evidence="6">
    <location>
        <begin position="1076"/>
        <end position="1101"/>
    </location>
</feature>
<evidence type="ECO:0000313" key="12">
    <source>
        <dbReference type="Proteomes" id="UP000245699"/>
    </source>
</evidence>
<dbReference type="CDD" id="cd18808">
    <property type="entry name" value="SF1_C_Upf1"/>
    <property type="match status" value="1"/>
</dbReference>
<keyword evidence="4" id="KW-0347">Helicase</keyword>
<sequence length="2557" mass="289100">MSTGSDEINHVLSLLQEKRKDFQNPEILNNFYSSAFEFLLKKCPECWWCSVETSNIVFEMLDIFSMEDTEHTLEFKNRLSKQLSKCTSCVIAYQDSKKILRKRYIKLYEESSVDEFFNRLEEWDTQRLKLVFDSMPVNMDETALTTIYETLRAPGLITRNPLLYDSLVKALENSIKNNSYPKMKSRILFGMIPLALSSNVNVKKWAKKMLKNSEGKLGLEDYNSGIKNILNLITETIIQKKNLNISNDDQNQQPNSISGFNLEKTTIWQGLFLILGKIDGPVTQKVLMDFTDLCESIVMGILYETKDIGYVLLIFGWALSNFAATLFWDGVGEKLKVVPTDIIQIVTGSDYSKILLQNHNLQQTQDSTGKNTASQAANYSEITLDDINKEKKRLKGLIEWINPFIQSVWIYGNEKKLNFQNIFSSITQILGFLLNEWSVEPETPTITKSAIFSTFTEALTTIYNLGYNEKNNYSIKKLEPLVLSITEVALGDSHISDCEYLLSGSETLINTILLSDLDYIFKFCTGTELKPKDVFNKDMVSESLWLKLCHRPINVELVKITLFCVSNLFLIDRNSISQSFYINTDNFKWFTQFREQLAESIEGCMYNIKDSILNNPQEDSIPFEESILQPNLRFLVGDEDKLCISSSAILTQNRAIENTHNNDSSSIYGPTGVINLSGASVATKHPHLGTVEIIKLISDWENILGNQTFSPASVEKISWLINGFILHLPEYENFSSEFEFFLHQKRTNLANSNQLANQNENSKKFGYNLEQAIEFLYSWINKTINSTLSGTFDMNKDISKSSKENTKSQNHPAEAIFCALGAFVAYRKPKKQIALEILETLLLCSTNWPNDPSVKNSEKKLADLILLFCQIVKDLDCQKLKYNTVEKLKNSLSTKSNNFKELFKPVIVSCESVCIKKDIKTEKETSSSEKYTMVLSSEPNQEPVSVGDDEYDVFDDLDDYELESILNSLEKTIPGISGKDYTQEAKDIDLDSSRYIQDDGQDFYKENKSIELGKEYQDVYDADEKTEKIDIHLLPHVTVKKKKFLISDWFSKETDSSKIYEPKSYKNIPRTSRTPKITSIYDKSQNTSSSDSNSNVKSSFYDKPKAYKNKNEFASEGGSSLIKQLRREHISNSSVEKGQSFRNTYTNIPVIQNKNLRPIAEAPRSLSLHSKSTTGFKKATTDPLFGDMENVTTFSRDAFTVNNASAGVVYSSSSSSDIDSSDDENRKKGLNALLDSGKPSKHSSNVVQNKESNKRSISFMKQGGGTRNASFGLIRPSSRLTDAQIKAREEELASKRLAPSLNKLHQTILAWRFEDTSKQFPPLSKKLVKVPNTFNSVDEYIECFEPLLFSECWAQLQRSIEETSDIPTVPAIVQSRVSVDKFGDITLQLDASDANQWAEHDLILFATEKKTRPNTNNANANNKSGNDREKMKSGNVNRERFKDSETFIAKIQSNLIRKNSATVTVRTIFDRGGNSSISFINSIFVNSRWDALRLTSLVPVHREYAALQSLKYLPPHLMECILRPKIKNSGNVLESDIDEVVDIYKVNRPQAEAILTSLNKEGFSLIQGPPGTGKTKTILAMVSMLLSSIKTQGVLDPQVLSKNEVLANKSPYGLFGNQNNTTGKLLVCAPSNAAVDEIVQRLKEGIYDKSGSLYIPTIVRVGQSDSISQSVRDITLDQLVEDELERASKIFEAGNSKVSGAGDPAMAAITAQKMFKESIENQKLIRDRINAVIEERQKMRALELTVSKSGDIQEMNNLQKKITLLTRAKNTLSKQLGENQNQTSINSRSLDIVRRSLRNQVLLRAQIICCTLSGSGHEIFTGIAKHFETIIIDEAAQSIELSSVIPLKYAPKRCILVGDPNQLPPTVLSLQASNYGYDRSLFVRMQENCPESVNLLSIQYRMHPDISLFPSQLFYKNLLKDGEGMGEKKAAVWHKSKMFTPFHVFGVSGKESIGKGNSLYNAEEARVVCGMVYKLIKEFPKEPFYHRIGVITPYKQQLRELKRVFIMKFGRQILNAIDFNTVDGFQGQEKDIIIFSCVRSNENTIGFLNDVRRMNVALTRARQSMFVVADVKSIGTHPKWNMLIESAKERNFYSDNISYVADEISYRGFDASKKSDNLLSEEFELSVEYRSPTAISNKKNDPTKELYSSDNMSISDDELLVLGNIKNNIMELKKPDQNNINIPPKNPGISYNNNKSTLGIKPQEKRAELQDTNNTSSSKNNVKINVDLTYLLRKVRGDGSLDDVKQNVGKVNAATSGEHKDENNKPNKKPKEKRELEPGEIFSTDDISSDNRNESDRRSRSRLYSERYSENSREMYRDGGGWGRSDGFNRGSGNSGDYQRYTSRNYESRSDKSNYRENSDDRNYWRDSRSGDGLDRYGPKSRSVSVRNERDGLYERYDETRGGSLGDERDARRGGSVEKRERSEKRDSGIEESNRWNTGGYSSKEHQTKRRKEAGSSETINRSTDRRSAGENPTDPTYPSRISGVEKTESSLKNKVKKIEDSTKNQPTSNLGAKRSAKTIGVSKSKISEKAPGQINPGITRQPETLPKVNKNHIIFN</sequence>
<dbReference type="PANTHER" id="PTHR10887">
    <property type="entry name" value="DNA2/NAM7 HELICASE FAMILY"/>
    <property type="match status" value="1"/>
</dbReference>
<evidence type="ECO:0000256" key="6">
    <source>
        <dbReference type="SAM" id="MobiDB-lite"/>
    </source>
</evidence>
<dbReference type="InterPro" id="IPR024481">
    <property type="entry name" value="Helicase_Sen1_N"/>
</dbReference>
<dbReference type="InterPro" id="IPR041677">
    <property type="entry name" value="DNA2/NAM7_AAA_11"/>
</dbReference>
<dbReference type="SUPFAM" id="SSF52540">
    <property type="entry name" value="P-loop containing nucleoside triphosphate hydrolases"/>
    <property type="match status" value="1"/>
</dbReference>
<evidence type="ECO:0000259" key="7">
    <source>
        <dbReference type="Pfam" id="PF12726"/>
    </source>
</evidence>
<feature type="compositionally biased region" description="Polar residues" evidence="6">
    <location>
        <begin position="2331"/>
        <end position="2345"/>
    </location>
</feature>
<dbReference type="GO" id="GO:0005694">
    <property type="term" value="C:chromosome"/>
    <property type="evidence" value="ECO:0007669"/>
    <property type="project" value="UniProtKB-ARBA"/>
</dbReference>
<feature type="region of interest" description="Disordered" evidence="6">
    <location>
        <begin position="2240"/>
        <end position="2551"/>
    </location>
</feature>
<comment type="similarity">
    <text evidence="1">Belongs to the DNA2/NAM7 helicase family.</text>
</comment>
<feature type="domain" description="DNA2/NAM7 helicase-like C-terminal" evidence="9">
    <location>
        <begin position="1877"/>
        <end position="2071"/>
    </location>
</feature>
<dbReference type="Pfam" id="PF13086">
    <property type="entry name" value="AAA_11"/>
    <property type="match status" value="1"/>
</dbReference>
<evidence type="ECO:0000313" key="11">
    <source>
        <dbReference type="EMBL" id="PVU99231.1"/>
    </source>
</evidence>
<dbReference type="InterPro" id="IPR047187">
    <property type="entry name" value="SF1_C_Upf1"/>
</dbReference>
<feature type="compositionally biased region" description="Basic and acidic residues" evidence="6">
    <location>
        <begin position="1425"/>
        <end position="1436"/>
    </location>
</feature>
<accession>A0A2T9Z3U3</accession>
<dbReference type="EMBL" id="MBFT01000048">
    <property type="protein sequence ID" value="PVU99231.1"/>
    <property type="molecule type" value="Genomic_DNA"/>
</dbReference>
<keyword evidence="12" id="KW-1185">Reference proteome</keyword>
<feature type="region of interest" description="Disordered" evidence="6">
    <location>
        <begin position="2176"/>
        <end position="2197"/>
    </location>
</feature>
<dbReference type="PANTHER" id="PTHR10887:SF495">
    <property type="entry name" value="HELICASE SENATAXIN ISOFORM X1-RELATED"/>
    <property type="match status" value="1"/>
</dbReference>
<dbReference type="InterPro" id="IPR056474">
    <property type="entry name" value="SEN1_barrel"/>
</dbReference>
<evidence type="ECO:0000259" key="10">
    <source>
        <dbReference type="Pfam" id="PF23576"/>
    </source>
</evidence>
<dbReference type="InterPro" id="IPR045055">
    <property type="entry name" value="DNA2/NAM7-like"/>
</dbReference>
<dbReference type="InterPro" id="IPR027417">
    <property type="entry name" value="P-loop_NTPase"/>
</dbReference>
<organism evidence="11 12">
    <name type="scientific">Furculomyces boomerangus</name>
    <dbReference type="NCBI Taxonomy" id="61424"/>
    <lineage>
        <taxon>Eukaryota</taxon>
        <taxon>Fungi</taxon>
        <taxon>Fungi incertae sedis</taxon>
        <taxon>Zoopagomycota</taxon>
        <taxon>Kickxellomycotina</taxon>
        <taxon>Harpellomycetes</taxon>
        <taxon>Harpellales</taxon>
        <taxon>Harpellaceae</taxon>
        <taxon>Furculomyces</taxon>
    </lineage>
</organism>
<dbReference type="Pfam" id="PF13087">
    <property type="entry name" value="AAA_12"/>
    <property type="match status" value="1"/>
</dbReference>
<evidence type="ECO:0000256" key="4">
    <source>
        <dbReference type="ARBA" id="ARBA00022806"/>
    </source>
</evidence>
<evidence type="ECO:0000259" key="8">
    <source>
        <dbReference type="Pfam" id="PF13086"/>
    </source>
</evidence>
<protein>
    <recommendedName>
        <fullName evidence="13">AAA+ ATPase domain-containing protein</fullName>
    </recommendedName>
</protein>
<dbReference type="OrthoDB" id="6513042at2759"/>
<dbReference type="Pfam" id="PF23576">
    <property type="entry name" value="SEN1_barrel"/>
    <property type="match status" value="1"/>
</dbReference>
<evidence type="ECO:0000256" key="2">
    <source>
        <dbReference type="ARBA" id="ARBA00022741"/>
    </source>
</evidence>
<dbReference type="InterPro" id="IPR041679">
    <property type="entry name" value="DNA2/NAM7-like_C"/>
</dbReference>
<feature type="domain" description="Helicase Sen1 N-terminal" evidence="7">
    <location>
        <begin position="76"/>
        <end position="610"/>
    </location>
</feature>
<dbReference type="Gene3D" id="3.40.50.300">
    <property type="entry name" value="P-loop containing nucleotide triphosphate hydrolases"/>
    <property type="match status" value="2"/>
</dbReference>
<feature type="compositionally biased region" description="Low complexity" evidence="6">
    <location>
        <begin position="2177"/>
        <end position="2189"/>
    </location>
</feature>
<dbReference type="GO" id="GO:0006369">
    <property type="term" value="P:termination of RNA polymerase II transcription"/>
    <property type="evidence" value="ECO:0007669"/>
    <property type="project" value="TreeGrafter"/>
</dbReference>
<feature type="compositionally biased region" description="Basic and acidic residues" evidence="6">
    <location>
        <begin position="2346"/>
        <end position="2378"/>
    </location>
</feature>
<dbReference type="GO" id="GO:0004386">
    <property type="term" value="F:helicase activity"/>
    <property type="evidence" value="ECO:0007669"/>
    <property type="project" value="UniProtKB-KW"/>
</dbReference>
<dbReference type="GO" id="GO:0016604">
    <property type="term" value="C:nuclear body"/>
    <property type="evidence" value="ECO:0007669"/>
    <property type="project" value="TreeGrafter"/>
</dbReference>
<dbReference type="GO" id="GO:0016787">
    <property type="term" value="F:hydrolase activity"/>
    <property type="evidence" value="ECO:0007669"/>
    <property type="project" value="UniProtKB-KW"/>
</dbReference>
<feature type="compositionally biased region" description="Basic and acidic residues" evidence="6">
    <location>
        <begin position="2484"/>
        <end position="2503"/>
    </location>
</feature>
<name>A0A2T9Z3U3_9FUNG</name>
<evidence type="ECO:0000256" key="5">
    <source>
        <dbReference type="ARBA" id="ARBA00022840"/>
    </source>
</evidence>
<keyword evidence="5" id="KW-0067">ATP-binding</keyword>
<dbReference type="Pfam" id="PF12726">
    <property type="entry name" value="SEN1_N"/>
    <property type="match status" value="1"/>
</dbReference>
<feature type="region of interest" description="Disordered" evidence="6">
    <location>
        <begin position="1210"/>
        <end position="1261"/>
    </location>
</feature>
<dbReference type="GO" id="GO:0001147">
    <property type="term" value="F:transcription termination site sequence-specific DNA binding"/>
    <property type="evidence" value="ECO:0007669"/>
    <property type="project" value="TreeGrafter"/>
</dbReference>
<dbReference type="STRING" id="61424.A0A2T9Z3U3"/>
<feature type="domain" description="DNA2/NAM7 helicase helicase" evidence="8">
    <location>
        <begin position="1546"/>
        <end position="1869"/>
    </location>
</feature>
<feature type="compositionally biased region" description="Low complexity" evidence="6">
    <location>
        <begin position="1084"/>
        <end position="1099"/>
    </location>
</feature>
<gene>
    <name evidence="11" type="ORF">BB559_000903</name>
</gene>
<evidence type="ECO:0008006" key="13">
    <source>
        <dbReference type="Google" id="ProtNLM"/>
    </source>
</evidence>
<dbReference type="CDD" id="cd18042">
    <property type="entry name" value="DEXXQc_SETX"/>
    <property type="match status" value="1"/>
</dbReference>
<keyword evidence="2" id="KW-0547">Nucleotide-binding</keyword>
<comment type="caution">
    <text evidence="11">The sequence shown here is derived from an EMBL/GenBank/DDBJ whole genome shotgun (WGS) entry which is preliminary data.</text>
</comment>
<dbReference type="GO" id="GO:0005524">
    <property type="term" value="F:ATP binding"/>
    <property type="evidence" value="ECO:0007669"/>
    <property type="project" value="UniProtKB-KW"/>
</dbReference>
<keyword evidence="3" id="KW-0378">Hydrolase</keyword>
<feature type="compositionally biased region" description="Basic and acidic residues" evidence="6">
    <location>
        <begin position="2387"/>
        <end position="2434"/>
    </location>
</feature>
<dbReference type="FunFam" id="3.40.50.300:FF:000326">
    <property type="entry name" value="P-loop containing nucleoside triphosphate hydrolase"/>
    <property type="match status" value="1"/>
</dbReference>
<evidence type="ECO:0000256" key="1">
    <source>
        <dbReference type="ARBA" id="ARBA00007913"/>
    </source>
</evidence>
<dbReference type="Proteomes" id="UP000245699">
    <property type="component" value="Unassembled WGS sequence"/>
</dbReference>